<dbReference type="InterPro" id="IPR050739">
    <property type="entry name" value="MFP"/>
</dbReference>
<dbReference type="Pfam" id="PF26002">
    <property type="entry name" value="Beta-barrel_AprE"/>
    <property type="match status" value="1"/>
</dbReference>
<evidence type="ECO:0000256" key="2">
    <source>
        <dbReference type="ARBA" id="ARBA00009477"/>
    </source>
</evidence>
<evidence type="ECO:0000256" key="10">
    <source>
        <dbReference type="SAM" id="Coils"/>
    </source>
</evidence>
<evidence type="ECO:0000256" key="7">
    <source>
        <dbReference type="ARBA" id="ARBA00022989"/>
    </source>
</evidence>
<proteinExistence type="inferred from homology"/>
<dbReference type="Gene3D" id="2.40.50.100">
    <property type="match status" value="1"/>
</dbReference>
<dbReference type="InterPro" id="IPR010129">
    <property type="entry name" value="T1SS_HlyD"/>
</dbReference>
<organism evidence="13 14">
    <name type="scientific">Oleomonas cavernae</name>
    <dbReference type="NCBI Taxonomy" id="2320859"/>
    <lineage>
        <taxon>Bacteria</taxon>
        <taxon>Pseudomonadati</taxon>
        <taxon>Pseudomonadota</taxon>
        <taxon>Alphaproteobacteria</taxon>
        <taxon>Acetobacterales</taxon>
        <taxon>Acetobacteraceae</taxon>
        <taxon>Oleomonas</taxon>
    </lineage>
</organism>
<dbReference type="PANTHER" id="PTHR30386">
    <property type="entry name" value="MEMBRANE FUSION SUBUNIT OF EMRAB-TOLC MULTIDRUG EFFLUX PUMP"/>
    <property type="match status" value="1"/>
</dbReference>
<dbReference type="OrthoDB" id="9810980at2"/>
<feature type="coiled-coil region" evidence="10">
    <location>
        <begin position="265"/>
        <end position="299"/>
    </location>
</feature>
<dbReference type="Gene3D" id="2.40.30.170">
    <property type="match status" value="1"/>
</dbReference>
<keyword evidence="5 9" id="KW-0997">Cell inner membrane</keyword>
<dbReference type="Pfam" id="PF25994">
    <property type="entry name" value="HH_AprE"/>
    <property type="match status" value="1"/>
</dbReference>
<dbReference type="InterPro" id="IPR058781">
    <property type="entry name" value="HH_AprE-like"/>
</dbReference>
<dbReference type="InterPro" id="IPR058982">
    <property type="entry name" value="Beta-barrel_AprE"/>
</dbReference>
<evidence type="ECO:0000256" key="8">
    <source>
        <dbReference type="ARBA" id="ARBA00023136"/>
    </source>
</evidence>
<dbReference type="NCBIfam" id="TIGR01843">
    <property type="entry name" value="type_I_hlyD"/>
    <property type="match status" value="1"/>
</dbReference>
<sequence length="446" mass="48614">MSAPAAIPAGLAGTVRPPLHRSLGGPILWIYAVVVLGLGGFTFWAASAPLFGGAMMPGRVAVDTNRQSVQHLEGGIIDEILVRDGSVVAAGDLLIRLHDVRAQANLQVLRDRLHASLAQRARLLAERDHAETIEFPDRLLAQATDPVVAEQIRSQQIAFTSRRDTREGQVSILLQRIEQLGRQREGLVAQQKSIDLQLATVQKELAGVRRLFAEGLAAQTRLLALERTAADLAGRRGQVISEIARNDVAVGEARLQIDQVGNTFNSDVVQDLEKVEREIAEIDEQISAAQDQADRTEIRAPVGGVVVGMTIHTRNGVVAPGARLMDIVPQNQPLVIEAFVSPTDVDKVITGEEAEIRFTTFSARKTPSVFGAVSIVSADVLNDDKEQQAFYLARITVPEDEIARLGGVRLLPGMPVEVIVRTDERTALDYLIRPMIDMLTRSFKED</sequence>
<evidence type="ECO:0000256" key="3">
    <source>
        <dbReference type="ARBA" id="ARBA00022448"/>
    </source>
</evidence>
<evidence type="ECO:0000256" key="6">
    <source>
        <dbReference type="ARBA" id="ARBA00022692"/>
    </source>
</evidence>
<keyword evidence="14" id="KW-1185">Reference proteome</keyword>
<evidence type="ECO:0000313" key="14">
    <source>
        <dbReference type="Proteomes" id="UP000284605"/>
    </source>
</evidence>
<dbReference type="AlphaFoldDB" id="A0A418WCZ9"/>
<name>A0A418WCZ9_9PROT</name>
<feature type="domain" description="AprE-like long alpha-helical hairpin" evidence="11">
    <location>
        <begin position="102"/>
        <end position="292"/>
    </location>
</feature>
<accession>A0A418WCZ9</accession>
<keyword evidence="10" id="KW-0175">Coiled coil</keyword>
<evidence type="ECO:0000256" key="5">
    <source>
        <dbReference type="ARBA" id="ARBA00022519"/>
    </source>
</evidence>
<dbReference type="GO" id="GO:0005886">
    <property type="term" value="C:plasma membrane"/>
    <property type="evidence" value="ECO:0007669"/>
    <property type="project" value="UniProtKB-SubCell"/>
</dbReference>
<protein>
    <recommendedName>
        <fullName evidence="9">Membrane fusion protein (MFP) family protein</fullName>
    </recommendedName>
</protein>
<dbReference type="EMBL" id="QYUK01000011">
    <property type="protein sequence ID" value="RJF87912.1"/>
    <property type="molecule type" value="Genomic_DNA"/>
</dbReference>
<keyword evidence="4 9" id="KW-1003">Cell membrane</keyword>
<keyword evidence="6 9" id="KW-0812">Transmembrane</keyword>
<comment type="similarity">
    <text evidence="2 9">Belongs to the membrane fusion protein (MFP) (TC 8.A.1) family.</text>
</comment>
<evidence type="ECO:0000313" key="13">
    <source>
        <dbReference type="EMBL" id="RJF87912.1"/>
    </source>
</evidence>
<keyword evidence="3 9" id="KW-0813">Transport</keyword>
<dbReference type="GO" id="GO:0015031">
    <property type="term" value="P:protein transport"/>
    <property type="evidence" value="ECO:0007669"/>
    <property type="project" value="InterPro"/>
</dbReference>
<evidence type="ECO:0000259" key="11">
    <source>
        <dbReference type="Pfam" id="PF25994"/>
    </source>
</evidence>
<evidence type="ECO:0000256" key="4">
    <source>
        <dbReference type="ARBA" id="ARBA00022475"/>
    </source>
</evidence>
<comment type="caution">
    <text evidence="13">The sequence shown here is derived from an EMBL/GenBank/DDBJ whole genome shotgun (WGS) entry which is preliminary data.</text>
</comment>
<reference evidence="13 14" key="1">
    <citation type="submission" date="2018-09" db="EMBL/GenBank/DDBJ databases">
        <authorList>
            <person name="Zhu H."/>
        </authorList>
    </citation>
    <scope>NUCLEOTIDE SEQUENCE [LARGE SCALE GENOMIC DNA]</scope>
    <source>
        <strain evidence="13 14">K1W22B-8</strain>
    </source>
</reference>
<dbReference type="PANTHER" id="PTHR30386:SF17">
    <property type="entry name" value="ALKALINE PROTEASE SECRETION PROTEIN APRE"/>
    <property type="match status" value="1"/>
</dbReference>
<keyword evidence="7 9" id="KW-1133">Transmembrane helix</keyword>
<evidence type="ECO:0000256" key="9">
    <source>
        <dbReference type="RuleBase" id="RU365093"/>
    </source>
</evidence>
<feature type="domain" description="AprE-like beta-barrel" evidence="12">
    <location>
        <begin position="334"/>
        <end position="422"/>
    </location>
</feature>
<evidence type="ECO:0000259" key="12">
    <source>
        <dbReference type="Pfam" id="PF26002"/>
    </source>
</evidence>
<comment type="subcellular location">
    <subcellularLocation>
        <location evidence="1 9">Cell inner membrane</location>
        <topology evidence="1 9">Single-pass membrane protein</topology>
    </subcellularLocation>
</comment>
<evidence type="ECO:0000256" key="1">
    <source>
        <dbReference type="ARBA" id="ARBA00004377"/>
    </source>
</evidence>
<dbReference type="RefSeq" id="WP_119778548.1">
    <property type="nucleotide sequence ID" value="NZ_QYUK01000011.1"/>
</dbReference>
<dbReference type="Proteomes" id="UP000284605">
    <property type="component" value="Unassembled WGS sequence"/>
</dbReference>
<gene>
    <name evidence="13" type="ORF">D3874_13515</name>
</gene>
<feature type="transmembrane region" description="Helical" evidence="9">
    <location>
        <begin position="28"/>
        <end position="51"/>
    </location>
</feature>
<dbReference type="PRINTS" id="PR01490">
    <property type="entry name" value="RTXTOXIND"/>
</dbReference>
<keyword evidence="8 9" id="KW-0472">Membrane</keyword>